<evidence type="ECO:0000313" key="3">
    <source>
        <dbReference type="Proteomes" id="UP000245629"/>
    </source>
</evidence>
<evidence type="ECO:0000259" key="1">
    <source>
        <dbReference type="Pfam" id="PF13477"/>
    </source>
</evidence>
<gene>
    <name evidence="2" type="ORF">DEW08_11725</name>
</gene>
<dbReference type="Pfam" id="PF13477">
    <property type="entry name" value="Glyco_trans_4_2"/>
    <property type="match status" value="1"/>
</dbReference>
<dbReference type="PANTHER" id="PTHR12526">
    <property type="entry name" value="GLYCOSYLTRANSFERASE"/>
    <property type="match status" value="1"/>
</dbReference>
<evidence type="ECO:0000313" key="2">
    <source>
        <dbReference type="EMBL" id="AWK87982.1"/>
    </source>
</evidence>
<sequence>MTEDWYFWSHRLPMARAARDAGFEVAVATRVDRHGALIEGEGFRLLPLPWHRRSLNPLEALSSIARLVALYRREAPDLVHHVAVKPVLFGGLAAWLAGVPAVVNALAGLGTMFIGTGGLKARLAGLVARPALGAVLRRRNSLTLLQNEDDRRTLAGQGLIDQGRTWIIRGSGIETDHYAVLPEPPAPPVAIGCAARLLANKGIDRLVEAVALLRAKGLDVRLIVAGRPDPANPTSFPQDTLDGWAARPEVELAGHLSDVRELWRRCHVAALPTLGGEGLPKSLLEAAASGRAIVATDVPGCREVARNGENAILVPPGDVAALAAALETLVRDPELRRRYGTASRRIVESDMASDKVGARTVALYRAALKGAAGAASPAREAS</sequence>
<dbReference type="Pfam" id="PF13692">
    <property type="entry name" value="Glyco_trans_1_4"/>
    <property type="match status" value="1"/>
</dbReference>
<reference evidence="3" key="1">
    <citation type="submission" date="2018-05" db="EMBL/GenBank/DDBJ databases">
        <title>Azospirillum thermophila sp. nov., a novel isolated from hot spring.</title>
        <authorList>
            <person name="Zhao Z."/>
        </authorList>
    </citation>
    <scope>NUCLEOTIDE SEQUENCE [LARGE SCALE GENOMIC DNA]</scope>
    <source>
        <strain evidence="3">CFH 70021</strain>
    </source>
</reference>
<dbReference type="PANTHER" id="PTHR12526:SF638">
    <property type="entry name" value="SPORE COAT PROTEIN SA"/>
    <property type="match status" value="1"/>
</dbReference>
<dbReference type="GO" id="GO:0016757">
    <property type="term" value="F:glycosyltransferase activity"/>
    <property type="evidence" value="ECO:0007669"/>
    <property type="project" value="UniProtKB-ARBA"/>
</dbReference>
<dbReference type="InterPro" id="IPR028098">
    <property type="entry name" value="Glyco_trans_4-like_N"/>
</dbReference>
<dbReference type="OrthoDB" id="9790710at2"/>
<keyword evidence="2" id="KW-0808">Transferase</keyword>
<dbReference type="AlphaFoldDB" id="A0A2S2CTZ4"/>
<name>A0A2S2CTZ4_9PROT</name>
<accession>A0A2S2CTZ4</accession>
<dbReference type="Gene3D" id="3.40.50.2000">
    <property type="entry name" value="Glycogen Phosphorylase B"/>
    <property type="match status" value="2"/>
</dbReference>
<protein>
    <submittedName>
        <fullName evidence="2">Glycosyltransferase family 1 protein</fullName>
    </submittedName>
</protein>
<feature type="domain" description="Glycosyltransferase subfamily 4-like N-terminal" evidence="1">
    <location>
        <begin position="8"/>
        <end position="111"/>
    </location>
</feature>
<dbReference type="KEGG" id="azz:DEW08_11725"/>
<organism evidence="2 3">
    <name type="scientific">Azospirillum thermophilum</name>
    <dbReference type="NCBI Taxonomy" id="2202148"/>
    <lineage>
        <taxon>Bacteria</taxon>
        <taxon>Pseudomonadati</taxon>
        <taxon>Pseudomonadota</taxon>
        <taxon>Alphaproteobacteria</taxon>
        <taxon>Rhodospirillales</taxon>
        <taxon>Azospirillaceae</taxon>
        <taxon>Azospirillum</taxon>
    </lineage>
</organism>
<dbReference type="SUPFAM" id="SSF53756">
    <property type="entry name" value="UDP-Glycosyltransferase/glycogen phosphorylase"/>
    <property type="match status" value="1"/>
</dbReference>
<proteinExistence type="predicted"/>
<dbReference type="EMBL" id="CP029353">
    <property type="protein sequence ID" value="AWK87982.1"/>
    <property type="molecule type" value="Genomic_DNA"/>
</dbReference>
<keyword evidence="3" id="KW-1185">Reference proteome</keyword>
<dbReference type="CDD" id="cd03808">
    <property type="entry name" value="GT4_CapM-like"/>
    <property type="match status" value="1"/>
</dbReference>
<dbReference type="Proteomes" id="UP000245629">
    <property type="component" value="Chromosome 2"/>
</dbReference>